<evidence type="ECO:0000259" key="10">
    <source>
        <dbReference type="Pfam" id="PF02771"/>
    </source>
</evidence>
<organism evidence="11 12">
    <name type="scientific">Rhodococcus opacus</name>
    <name type="common">Nocardia opaca</name>
    <dbReference type="NCBI Taxonomy" id="37919"/>
    <lineage>
        <taxon>Bacteria</taxon>
        <taxon>Bacillati</taxon>
        <taxon>Actinomycetota</taxon>
        <taxon>Actinomycetes</taxon>
        <taxon>Mycobacteriales</taxon>
        <taxon>Nocardiaceae</taxon>
        <taxon>Rhodococcus</taxon>
    </lineage>
</organism>
<keyword evidence="3 7" id="KW-0285">Flavoprotein</keyword>
<dbReference type="FunFam" id="1.20.140.10:FF:000037">
    <property type="entry name" value="Similar to acyl-CoA dehydrogenase"/>
    <property type="match status" value="1"/>
</dbReference>
<evidence type="ECO:0000256" key="5">
    <source>
        <dbReference type="ARBA" id="ARBA00023002"/>
    </source>
</evidence>
<proteinExistence type="inferred from homology"/>
<dbReference type="InterPro" id="IPR037069">
    <property type="entry name" value="AcylCoA_DH/ox_N_sf"/>
</dbReference>
<evidence type="ECO:0000313" key="12">
    <source>
        <dbReference type="Proteomes" id="UP000028488"/>
    </source>
</evidence>
<evidence type="ECO:0000259" key="8">
    <source>
        <dbReference type="Pfam" id="PF00441"/>
    </source>
</evidence>
<comment type="cofactor">
    <cofactor evidence="1 7">
        <name>FAD</name>
        <dbReference type="ChEBI" id="CHEBI:57692"/>
    </cofactor>
</comment>
<dbReference type="EMBL" id="CP008947">
    <property type="protein sequence ID" value="AII08464.1"/>
    <property type="molecule type" value="Genomic_DNA"/>
</dbReference>
<evidence type="ECO:0000256" key="4">
    <source>
        <dbReference type="ARBA" id="ARBA00022827"/>
    </source>
</evidence>
<evidence type="ECO:0000256" key="1">
    <source>
        <dbReference type="ARBA" id="ARBA00001974"/>
    </source>
</evidence>
<comment type="catalytic activity">
    <reaction evidence="6">
        <text>a 2,3-saturated acyl-CoA + A = a 2,3-dehydroacyl-CoA + AH2</text>
        <dbReference type="Rhea" id="RHEA:48608"/>
        <dbReference type="ChEBI" id="CHEBI:13193"/>
        <dbReference type="ChEBI" id="CHEBI:17499"/>
        <dbReference type="ChEBI" id="CHEBI:60015"/>
        <dbReference type="ChEBI" id="CHEBI:65111"/>
    </reaction>
</comment>
<dbReference type="PANTHER" id="PTHR48083">
    <property type="entry name" value="MEDIUM-CHAIN SPECIFIC ACYL-COA DEHYDROGENASE, MITOCHONDRIAL-RELATED"/>
    <property type="match status" value="1"/>
</dbReference>
<dbReference type="GO" id="GO:0033539">
    <property type="term" value="P:fatty acid beta-oxidation using acyl-CoA dehydrogenase"/>
    <property type="evidence" value="ECO:0007669"/>
    <property type="project" value="TreeGrafter"/>
</dbReference>
<name>A0A076EYQ3_RHOOP</name>
<dbReference type="Gene3D" id="1.10.540.10">
    <property type="entry name" value="Acyl-CoA dehydrogenase/oxidase, N-terminal domain"/>
    <property type="match status" value="1"/>
</dbReference>
<dbReference type="InterPro" id="IPR013786">
    <property type="entry name" value="AcylCoA_DH/ox_N"/>
</dbReference>
<evidence type="ECO:0000256" key="6">
    <source>
        <dbReference type="ARBA" id="ARBA00052546"/>
    </source>
</evidence>
<keyword evidence="5 7" id="KW-0560">Oxidoreductase</keyword>
<dbReference type="SUPFAM" id="SSF47203">
    <property type="entry name" value="Acyl-CoA dehydrogenase C-terminal domain-like"/>
    <property type="match status" value="1"/>
</dbReference>
<dbReference type="InterPro" id="IPR006091">
    <property type="entry name" value="Acyl-CoA_Oxase/DH_mid-dom"/>
</dbReference>
<dbReference type="Gene3D" id="1.20.140.10">
    <property type="entry name" value="Butyryl-CoA Dehydrogenase, subunit A, domain 3"/>
    <property type="match status" value="1"/>
</dbReference>
<dbReference type="Pfam" id="PF00441">
    <property type="entry name" value="Acyl-CoA_dh_1"/>
    <property type="match status" value="1"/>
</dbReference>
<dbReference type="GO" id="GO:0003995">
    <property type="term" value="F:acyl-CoA dehydrogenase activity"/>
    <property type="evidence" value="ECO:0007669"/>
    <property type="project" value="TreeGrafter"/>
</dbReference>
<feature type="domain" description="Acyl-CoA dehydrogenase/oxidase N-terminal" evidence="10">
    <location>
        <begin position="39"/>
        <end position="145"/>
    </location>
</feature>
<accession>A0A076EYQ3</accession>
<comment type="similarity">
    <text evidence="2 7">Belongs to the acyl-CoA dehydrogenase family.</text>
</comment>
<dbReference type="InterPro" id="IPR009075">
    <property type="entry name" value="AcylCo_DH/oxidase_C"/>
</dbReference>
<protein>
    <submittedName>
        <fullName evidence="11">Acyl-CoA dehydrogenase</fullName>
    </submittedName>
</protein>
<evidence type="ECO:0000313" key="11">
    <source>
        <dbReference type="EMBL" id="AII08464.1"/>
    </source>
</evidence>
<gene>
    <name evidence="11" type="ORF">EP51_29145</name>
</gene>
<dbReference type="InterPro" id="IPR046373">
    <property type="entry name" value="Acyl-CoA_Oxase/DH_mid-dom_sf"/>
</dbReference>
<dbReference type="SUPFAM" id="SSF56645">
    <property type="entry name" value="Acyl-CoA dehydrogenase NM domain-like"/>
    <property type="match status" value="1"/>
</dbReference>
<feature type="domain" description="Acyl-CoA oxidase/dehydrogenase middle" evidence="9">
    <location>
        <begin position="149"/>
        <end position="244"/>
    </location>
</feature>
<evidence type="ECO:0000256" key="2">
    <source>
        <dbReference type="ARBA" id="ARBA00009347"/>
    </source>
</evidence>
<dbReference type="InterPro" id="IPR036250">
    <property type="entry name" value="AcylCo_DH-like_C"/>
</dbReference>
<evidence type="ECO:0000256" key="3">
    <source>
        <dbReference type="ARBA" id="ARBA00022630"/>
    </source>
</evidence>
<dbReference type="Gene3D" id="2.40.110.10">
    <property type="entry name" value="Butyryl-CoA Dehydrogenase, subunit A, domain 2"/>
    <property type="match status" value="1"/>
</dbReference>
<reference evidence="11 12" key="1">
    <citation type="submission" date="2014-07" db="EMBL/GenBank/DDBJ databases">
        <title>Genome Sequence of Rhodococcus opacus Strain R7, a Biodegrader of Mono- and Polycyclic Aromatic Hydrocarbons.</title>
        <authorList>
            <person name="Di Gennaro P."/>
            <person name="Zampolli J."/>
            <person name="Presti I."/>
            <person name="Cappelletti M."/>
            <person name="D'Ursi P."/>
            <person name="Orro A."/>
            <person name="Mezzelani A."/>
            <person name="Milanesi L."/>
        </authorList>
    </citation>
    <scope>NUCLEOTIDE SEQUENCE [LARGE SCALE GENOMIC DNA]</scope>
    <source>
        <strain evidence="11 12">R7</strain>
    </source>
</reference>
<dbReference type="Pfam" id="PF02771">
    <property type="entry name" value="Acyl-CoA_dh_N"/>
    <property type="match status" value="1"/>
</dbReference>
<dbReference type="InterPro" id="IPR050741">
    <property type="entry name" value="Acyl-CoA_dehydrogenase"/>
</dbReference>
<dbReference type="PANTHER" id="PTHR48083:SF2">
    <property type="entry name" value="MEDIUM-CHAIN SPECIFIC ACYL-COA DEHYDROGENASE, MITOCHONDRIAL"/>
    <property type="match status" value="1"/>
</dbReference>
<feature type="domain" description="Acyl-CoA dehydrogenase/oxidase C-terminal" evidence="8">
    <location>
        <begin position="256"/>
        <end position="406"/>
    </location>
</feature>
<dbReference type="CDD" id="cd00567">
    <property type="entry name" value="ACAD"/>
    <property type="match status" value="1"/>
</dbReference>
<dbReference type="RefSeq" id="WP_128641224.1">
    <property type="nucleotide sequence ID" value="NZ_CP008947.1"/>
</dbReference>
<dbReference type="AlphaFoldDB" id="A0A076EYQ3"/>
<dbReference type="GO" id="GO:0005737">
    <property type="term" value="C:cytoplasm"/>
    <property type="evidence" value="ECO:0007669"/>
    <property type="project" value="TreeGrafter"/>
</dbReference>
<keyword evidence="4 7" id="KW-0274">FAD</keyword>
<evidence type="ECO:0000259" key="9">
    <source>
        <dbReference type="Pfam" id="PF02770"/>
    </source>
</evidence>
<dbReference type="Proteomes" id="UP000028488">
    <property type="component" value="Chromosome"/>
</dbReference>
<dbReference type="InterPro" id="IPR009100">
    <property type="entry name" value="AcylCoA_DH/oxidase_NM_dom_sf"/>
</dbReference>
<dbReference type="Pfam" id="PF02770">
    <property type="entry name" value="Acyl-CoA_dh_M"/>
    <property type="match status" value="1"/>
</dbReference>
<dbReference type="GO" id="GO:0050660">
    <property type="term" value="F:flavin adenine dinucleotide binding"/>
    <property type="evidence" value="ECO:0007669"/>
    <property type="project" value="InterPro"/>
</dbReference>
<sequence length="420" mass="47295">MDWTIPDDVQQFVTDLDAFIDREIVPLEAKHPQFFDHRREYARTDWERDGFPKQEWRELLLEARRRSDAAGFFRFPLPRALGGNDGSNLAMAVVREHLLTRGSGLHFPHSDEASVVANLPLALVLHEYGTAEQREQYLEPLIRGDIEIAFGLTEPGHGSDATYLETTARRDGEDWVITGAKRFNSLVDCSEVDLVFARTSGQAGTADGITAFLVPTDAPGFSVPFNHWTFNMPSDHSEVHLDDVRVPAGAVVGEVGRGLDCAQLFVHENRIRQASSSLGAAQYCIDESVRYAQERVVFGKPLHEHQGIQWQLVELQTDAELIRNTIYKTAAMMDELGKTAVTDKVAMVNLRSNQLACRAADRAIQIHGGVGYTRHKQFEHIYRHHRRYRITEGTDELQLRRIASRMFDFGSRRGATVGTA</sequence>
<dbReference type="FunFam" id="2.40.110.10:FF:000002">
    <property type="entry name" value="Acyl-CoA dehydrogenase fadE12"/>
    <property type="match status" value="1"/>
</dbReference>
<dbReference type="eggNOG" id="COG1960">
    <property type="taxonomic scope" value="Bacteria"/>
</dbReference>
<evidence type="ECO:0000256" key="7">
    <source>
        <dbReference type="RuleBase" id="RU362125"/>
    </source>
</evidence>